<protein>
    <submittedName>
        <fullName evidence="1">AlpA family phage regulatory protein</fullName>
    </submittedName>
</protein>
<keyword evidence="2" id="KW-1185">Reference proteome</keyword>
<organism evidence="1 2">
    <name type="scientific">Paludibacterium denitrificans</name>
    <dbReference type="NCBI Taxonomy" id="2675226"/>
    <lineage>
        <taxon>Bacteria</taxon>
        <taxon>Pseudomonadati</taxon>
        <taxon>Pseudomonadota</taxon>
        <taxon>Betaproteobacteria</taxon>
        <taxon>Neisseriales</taxon>
        <taxon>Chromobacteriaceae</taxon>
        <taxon>Paludibacterium</taxon>
    </lineage>
</organism>
<dbReference type="Gene3D" id="1.10.238.160">
    <property type="match status" value="1"/>
</dbReference>
<dbReference type="PANTHER" id="PTHR36154:SF1">
    <property type="entry name" value="DNA-BINDING TRANSCRIPTIONAL ACTIVATOR ALPA"/>
    <property type="match status" value="1"/>
</dbReference>
<accession>A0A844GFR6</accession>
<dbReference type="AlphaFoldDB" id="A0A844GFR6"/>
<dbReference type="InterPro" id="IPR010260">
    <property type="entry name" value="AlpA"/>
</dbReference>
<comment type="caution">
    <text evidence="1">The sequence shown here is derived from an EMBL/GenBank/DDBJ whole genome shotgun (WGS) entry which is preliminary data.</text>
</comment>
<reference evidence="1 2" key="1">
    <citation type="submission" date="2019-11" db="EMBL/GenBank/DDBJ databases">
        <title>Draft genome sequence of Paludibacterium sp. dN18-1.</title>
        <authorList>
            <person name="Im W.-T."/>
        </authorList>
    </citation>
    <scope>NUCLEOTIDE SEQUENCE [LARGE SCALE GENOMIC DNA]</scope>
    <source>
        <strain evidence="2">dN 18-1</strain>
    </source>
</reference>
<evidence type="ECO:0000313" key="1">
    <source>
        <dbReference type="EMBL" id="MTD34068.1"/>
    </source>
</evidence>
<proteinExistence type="predicted"/>
<dbReference type="Proteomes" id="UP000446658">
    <property type="component" value="Unassembled WGS sequence"/>
</dbReference>
<dbReference type="PANTHER" id="PTHR36154">
    <property type="entry name" value="DNA-BINDING TRANSCRIPTIONAL ACTIVATOR ALPA"/>
    <property type="match status" value="1"/>
</dbReference>
<dbReference type="RefSeq" id="WP_376767397.1">
    <property type="nucleotide sequence ID" value="NZ_WLYX01000001.1"/>
</dbReference>
<gene>
    <name evidence="1" type="ORF">GKE73_16745</name>
</gene>
<dbReference type="InterPro" id="IPR052931">
    <property type="entry name" value="Prophage_regulatory_activator"/>
</dbReference>
<evidence type="ECO:0000313" key="2">
    <source>
        <dbReference type="Proteomes" id="UP000446658"/>
    </source>
</evidence>
<dbReference type="EMBL" id="WLYX01000001">
    <property type="protein sequence ID" value="MTD34068.1"/>
    <property type="molecule type" value="Genomic_DNA"/>
</dbReference>
<name>A0A844GFR6_9NEIS</name>
<sequence length="131" mass="14928">MSTPRFIRLKELMGITGLSKSNIYTQMRTGAFPSSRKLGPRAIGWLSTEIELWMETESAKETSIQFLFKTGNMKWQQSTSFTLEDLYWEIDTAGYDPFNVPILFMTSGHPMHFEGSALKNSDRGPLRLLAI</sequence>
<dbReference type="Pfam" id="PF05930">
    <property type="entry name" value="Phage_AlpA"/>
    <property type="match status" value="1"/>
</dbReference>